<comment type="caution">
    <text evidence="2">The sequence shown here is derived from an EMBL/GenBank/DDBJ whole genome shotgun (WGS) entry which is preliminary data.</text>
</comment>
<feature type="transmembrane region" description="Helical" evidence="1">
    <location>
        <begin position="93"/>
        <end position="111"/>
    </location>
</feature>
<accession>A0ABP3UCY7</accession>
<protein>
    <submittedName>
        <fullName evidence="2">TraX family protein</fullName>
    </submittedName>
</protein>
<gene>
    <name evidence="2" type="ORF">GCM10008905_22580</name>
</gene>
<dbReference type="EMBL" id="BAAACF010000002">
    <property type="protein sequence ID" value="GAA0726245.1"/>
    <property type="molecule type" value="Genomic_DNA"/>
</dbReference>
<feature type="transmembrane region" description="Helical" evidence="1">
    <location>
        <begin position="7"/>
        <end position="24"/>
    </location>
</feature>
<feature type="transmembrane region" description="Helical" evidence="1">
    <location>
        <begin position="30"/>
        <end position="51"/>
    </location>
</feature>
<dbReference type="Pfam" id="PF05857">
    <property type="entry name" value="TraX"/>
    <property type="match status" value="1"/>
</dbReference>
<feature type="transmembrane region" description="Helical" evidence="1">
    <location>
        <begin position="168"/>
        <end position="196"/>
    </location>
</feature>
<feature type="transmembrane region" description="Helical" evidence="1">
    <location>
        <begin position="63"/>
        <end position="81"/>
    </location>
</feature>
<feature type="transmembrane region" description="Helical" evidence="1">
    <location>
        <begin position="123"/>
        <end position="143"/>
    </location>
</feature>
<feature type="transmembrane region" description="Helical" evidence="1">
    <location>
        <begin position="253"/>
        <end position="273"/>
    </location>
</feature>
<keyword evidence="1" id="KW-0472">Membrane</keyword>
<keyword evidence="1" id="KW-0812">Transmembrane</keyword>
<evidence type="ECO:0000313" key="3">
    <source>
        <dbReference type="Proteomes" id="UP001500339"/>
    </source>
</evidence>
<dbReference type="InterPro" id="IPR008875">
    <property type="entry name" value="TraX"/>
</dbReference>
<feature type="transmembrane region" description="Helical" evidence="1">
    <location>
        <begin position="203"/>
        <end position="222"/>
    </location>
</feature>
<evidence type="ECO:0000313" key="2">
    <source>
        <dbReference type="EMBL" id="GAA0726245.1"/>
    </source>
</evidence>
<sequence>MLDRFQLKFLMLLFMLLDHIGSFIPNTPIWLNYIGRVVAPVFFYLLIDGYFYTRDKNNYARRLFIASSAMTIGNIILSMLFPKDNQFLNLNDYITIIIFILLLIANTYLLWKASSDNKNKILLHGAVLVLVPILLSFICYNFIVIRNNIFLSMAFSIMLLNYIGDSRIYVFLIVFLSLFTEASFLGPAMIYIFYIYKNNKKRLILYYTALSLLFAMGNISYQGLFYENIQWMMVFAIPFFYLYSGKKGRDLRYLFYFFYPIHIWILFIIGYFWGR</sequence>
<evidence type="ECO:0000256" key="1">
    <source>
        <dbReference type="SAM" id="Phobius"/>
    </source>
</evidence>
<name>A0ABP3UCY7_9CLOT</name>
<reference evidence="3" key="1">
    <citation type="journal article" date="2019" name="Int. J. Syst. Evol. Microbiol.">
        <title>The Global Catalogue of Microorganisms (GCM) 10K type strain sequencing project: providing services to taxonomists for standard genome sequencing and annotation.</title>
        <authorList>
            <consortium name="The Broad Institute Genomics Platform"/>
            <consortium name="The Broad Institute Genome Sequencing Center for Infectious Disease"/>
            <person name="Wu L."/>
            <person name="Ma J."/>
        </authorList>
    </citation>
    <scope>NUCLEOTIDE SEQUENCE [LARGE SCALE GENOMIC DNA]</scope>
    <source>
        <strain evidence="3">JCM 1405</strain>
    </source>
</reference>
<organism evidence="2 3">
    <name type="scientific">Clostridium malenominatum</name>
    <dbReference type="NCBI Taxonomy" id="1539"/>
    <lineage>
        <taxon>Bacteria</taxon>
        <taxon>Bacillati</taxon>
        <taxon>Bacillota</taxon>
        <taxon>Clostridia</taxon>
        <taxon>Eubacteriales</taxon>
        <taxon>Clostridiaceae</taxon>
        <taxon>Clostridium</taxon>
    </lineage>
</organism>
<dbReference type="Proteomes" id="UP001500339">
    <property type="component" value="Unassembled WGS sequence"/>
</dbReference>
<dbReference type="RefSeq" id="WP_343769758.1">
    <property type="nucleotide sequence ID" value="NZ_BAAACF010000002.1"/>
</dbReference>
<proteinExistence type="predicted"/>
<keyword evidence="3" id="KW-1185">Reference proteome</keyword>
<feature type="transmembrane region" description="Helical" evidence="1">
    <location>
        <begin position="228"/>
        <end position="244"/>
    </location>
</feature>
<keyword evidence="1" id="KW-1133">Transmembrane helix</keyword>